<dbReference type="OrthoDB" id="686153at2759"/>
<evidence type="ECO:0000313" key="3">
    <source>
        <dbReference type="EMBL" id="RLM73358.1"/>
    </source>
</evidence>
<dbReference type="PANTHER" id="PTHR31147">
    <property type="entry name" value="ACYL TRANSFERASE 4"/>
    <property type="match status" value="1"/>
</dbReference>
<dbReference type="EMBL" id="PQIB02000013">
    <property type="protein sequence ID" value="RLM73358.1"/>
    <property type="molecule type" value="Genomic_DNA"/>
</dbReference>
<reference evidence="4" key="1">
    <citation type="journal article" date="2019" name="Nat. Commun.">
        <title>The genome of broomcorn millet.</title>
        <authorList>
            <person name="Zou C."/>
            <person name="Miki D."/>
            <person name="Li D."/>
            <person name="Tang Q."/>
            <person name="Xiao L."/>
            <person name="Rajput S."/>
            <person name="Deng P."/>
            <person name="Jia W."/>
            <person name="Huang R."/>
            <person name="Zhang M."/>
            <person name="Sun Y."/>
            <person name="Hu J."/>
            <person name="Fu X."/>
            <person name="Schnable P.S."/>
            <person name="Li F."/>
            <person name="Zhang H."/>
            <person name="Feng B."/>
            <person name="Zhu X."/>
            <person name="Liu R."/>
            <person name="Schnable J.C."/>
            <person name="Zhu J.-K."/>
            <person name="Zhang H."/>
        </authorList>
    </citation>
    <scope>NUCLEOTIDE SEQUENCE [LARGE SCALE GENOMIC DNA]</scope>
</reference>
<dbReference type="PANTHER" id="PTHR31147:SF66">
    <property type="entry name" value="OS05G0315700 PROTEIN"/>
    <property type="match status" value="1"/>
</dbReference>
<sequence length="173" mass="18547">MAGTPPRVIKDAVARALVHYPFAGRLRELEGRKLAADCTGEGVLFVEANANDVRLEQFGDAVRPPFPCVEELLFDVPGSSALLSSLLLLFQVTRLACGGFTLAVRVQHAMADGQGMLQFLGAVAELARGAAAPTVWGRELLTAREPPRPSFVAHREYDEVPDTKGTILPPGDV</sequence>
<keyword evidence="4" id="KW-1185">Reference proteome</keyword>
<name>A0A3L6Q6A0_PANMI</name>
<dbReference type="GO" id="GO:0016747">
    <property type="term" value="F:acyltransferase activity, transferring groups other than amino-acyl groups"/>
    <property type="evidence" value="ECO:0007669"/>
    <property type="project" value="UniProtKB-ARBA"/>
</dbReference>
<accession>A0A3L6Q6A0</accession>
<evidence type="ECO:0000256" key="2">
    <source>
        <dbReference type="ARBA" id="ARBA00022679"/>
    </source>
</evidence>
<dbReference type="InterPro" id="IPR050898">
    <property type="entry name" value="Plant_acyltransferase"/>
</dbReference>
<dbReference type="Gene3D" id="3.30.559.10">
    <property type="entry name" value="Chloramphenicol acetyltransferase-like domain"/>
    <property type="match status" value="1"/>
</dbReference>
<dbReference type="Proteomes" id="UP000275267">
    <property type="component" value="Unassembled WGS sequence"/>
</dbReference>
<dbReference type="STRING" id="4540.A0A3L6Q6A0"/>
<gene>
    <name evidence="3" type="ORF">C2845_PM15G18010</name>
</gene>
<dbReference type="Pfam" id="PF02458">
    <property type="entry name" value="Transferase"/>
    <property type="match status" value="1"/>
</dbReference>
<organism evidence="3 4">
    <name type="scientific">Panicum miliaceum</name>
    <name type="common">Proso millet</name>
    <name type="synonym">Broomcorn millet</name>
    <dbReference type="NCBI Taxonomy" id="4540"/>
    <lineage>
        <taxon>Eukaryota</taxon>
        <taxon>Viridiplantae</taxon>
        <taxon>Streptophyta</taxon>
        <taxon>Embryophyta</taxon>
        <taxon>Tracheophyta</taxon>
        <taxon>Spermatophyta</taxon>
        <taxon>Magnoliopsida</taxon>
        <taxon>Liliopsida</taxon>
        <taxon>Poales</taxon>
        <taxon>Poaceae</taxon>
        <taxon>PACMAD clade</taxon>
        <taxon>Panicoideae</taxon>
        <taxon>Panicodae</taxon>
        <taxon>Paniceae</taxon>
        <taxon>Panicinae</taxon>
        <taxon>Panicum</taxon>
        <taxon>Panicum sect. Panicum</taxon>
    </lineage>
</organism>
<evidence type="ECO:0000256" key="1">
    <source>
        <dbReference type="ARBA" id="ARBA00009861"/>
    </source>
</evidence>
<dbReference type="AlphaFoldDB" id="A0A3L6Q6A0"/>
<comment type="caution">
    <text evidence="3">The sequence shown here is derived from an EMBL/GenBank/DDBJ whole genome shotgun (WGS) entry which is preliminary data.</text>
</comment>
<keyword evidence="2" id="KW-0808">Transferase</keyword>
<dbReference type="InterPro" id="IPR023213">
    <property type="entry name" value="CAT-like_dom_sf"/>
</dbReference>
<comment type="similarity">
    <text evidence="1">Belongs to the plant acyltransferase family.</text>
</comment>
<protein>
    <submittedName>
        <fullName evidence="3">10-deacetylbaccatin III 10-O-acetyltransferase</fullName>
    </submittedName>
</protein>
<evidence type="ECO:0000313" key="4">
    <source>
        <dbReference type="Proteomes" id="UP000275267"/>
    </source>
</evidence>
<proteinExistence type="inferred from homology"/>